<name>A0A540LSI0_MALBA</name>
<sequence>MRCTPRGELLVRASCFWQSTRDLLKLTGSPYLDILDTYDKEFTSESDRLFFPPSLSRFHPNIIGHFKGISSWVAEI</sequence>
<protein>
    <submittedName>
        <fullName evidence="1">Uncharacterized protein</fullName>
    </submittedName>
</protein>
<evidence type="ECO:0000313" key="2">
    <source>
        <dbReference type="Proteomes" id="UP000315295"/>
    </source>
</evidence>
<dbReference type="AlphaFoldDB" id="A0A540LSI0"/>
<accession>A0A540LSI0</accession>
<gene>
    <name evidence="1" type="ORF">C1H46_024996</name>
</gene>
<proteinExistence type="predicted"/>
<dbReference type="Proteomes" id="UP000315295">
    <property type="component" value="Unassembled WGS sequence"/>
</dbReference>
<organism evidence="1 2">
    <name type="scientific">Malus baccata</name>
    <name type="common">Siberian crab apple</name>
    <name type="synonym">Pyrus baccata</name>
    <dbReference type="NCBI Taxonomy" id="106549"/>
    <lineage>
        <taxon>Eukaryota</taxon>
        <taxon>Viridiplantae</taxon>
        <taxon>Streptophyta</taxon>
        <taxon>Embryophyta</taxon>
        <taxon>Tracheophyta</taxon>
        <taxon>Spermatophyta</taxon>
        <taxon>Magnoliopsida</taxon>
        <taxon>eudicotyledons</taxon>
        <taxon>Gunneridae</taxon>
        <taxon>Pentapetalae</taxon>
        <taxon>rosids</taxon>
        <taxon>fabids</taxon>
        <taxon>Rosales</taxon>
        <taxon>Rosaceae</taxon>
        <taxon>Amygdaloideae</taxon>
        <taxon>Maleae</taxon>
        <taxon>Malus</taxon>
    </lineage>
</organism>
<evidence type="ECO:0000313" key="1">
    <source>
        <dbReference type="EMBL" id="TQD89461.1"/>
    </source>
</evidence>
<dbReference type="EMBL" id="VIEB01000478">
    <property type="protein sequence ID" value="TQD89461.1"/>
    <property type="molecule type" value="Genomic_DNA"/>
</dbReference>
<comment type="caution">
    <text evidence="1">The sequence shown here is derived from an EMBL/GenBank/DDBJ whole genome shotgun (WGS) entry which is preliminary data.</text>
</comment>
<keyword evidence="2" id="KW-1185">Reference proteome</keyword>
<reference evidence="1 2" key="1">
    <citation type="journal article" date="2019" name="G3 (Bethesda)">
        <title>Sequencing of a Wild Apple (Malus baccata) Genome Unravels the Differences Between Cultivated and Wild Apple Species Regarding Disease Resistance and Cold Tolerance.</title>
        <authorList>
            <person name="Chen X."/>
        </authorList>
    </citation>
    <scope>NUCLEOTIDE SEQUENCE [LARGE SCALE GENOMIC DNA]</scope>
    <source>
        <strain evidence="2">cv. Shandingzi</strain>
        <tissue evidence="1">Leaves</tissue>
    </source>
</reference>